<name>A0ABV4VDW0_9GAMM</name>
<organism evidence="2 3">
    <name type="scientific">Shewanella mangrovisoli</name>
    <dbReference type="NCBI Taxonomy" id="2864211"/>
    <lineage>
        <taxon>Bacteria</taxon>
        <taxon>Pseudomonadati</taxon>
        <taxon>Pseudomonadota</taxon>
        <taxon>Gammaproteobacteria</taxon>
        <taxon>Alteromonadales</taxon>
        <taxon>Shewanellaceae</taxon>
        <taxon>Shewanella</taxon>
    </lineage>
</organism>
<sequence length="60" mass="7051">MLGSMEHIDVEWIHKNAAYPVRQVSELDTRLNEIRKLEFFLDGKLGFAAHELSLHRAWQC</sequence>
<protein>
    <recommendedName>
        <fullName evidence="1">DUF6881 domain-containing protein</fullName>
    </recommendedName>
</protein>
<comment type="caution">
    <text evidence="2">The sequence shown here is derived from an EMBL/GenBank/DDBJ whole genome shotgun (WGS) entry which is preliminary data.</text>
</comment>
<feature type="domain" description="DUF6881" evidence="1">
    <location>
        <begin position="7"/>
        <end position="55"/>
    </location>
</feature>
<proteinExistence type="predicted"/>
<evidence type="ECO:0000259" key="1">
    <source>
        <dbReference type="Pfam" id="PF21812"/>
    </source>
</evidence>
<evidence type="ECO:0000313" key="3">
    <source>
        <dbReference type="Proteomes" id="UP001576708"/>
    </source>
</evidence>
<dbReference type="Proteomes" id="UP001576708">
    <property type="component" value="Unassembled WGS sequence"/>
</dbReference>
<dbReference type="InterPro" id="IPR049248">
    <property type="entry name" value="DUF6881"/>
</dbReference>
<accession>A0ABV4VDW0</accession>
<reference evidence="2 3" key="1">
    <citation type="submission" date="2024-09" db="EMBL/GenBank/DDBJ databases">
        <authorList>
            <person name="Zhang Y."/>
        </authorList>
    </citation>
    <scope>NUCLEOTIDE SEQUENCE [LARGE SCALE GENOMIC DNA]</scope>
    <source>
        <strain evidence="2 3">ZJ318</strain>
    </source>
</reference>
<gene>
    <name evidence="2" type="ORF">ACE02W_01415</name>
</gene>
<evidence type="ECO:0000313" key="2">
    <source>
        <dbReference type="EMBL" id="MFB2618469.1"/>
    </source>
</evidence>
<dbReference type="Pfam" id="PF21812">
    <property type="entry name" value="DUF6881"/>
    <property type="match status" value="1"/>
</dbReference>
<keyword evidence="3" id="KW-1185">Reference proteome</keyword>
<dbReference type="RefSeq" id="WP_374915316.1">
    <property type="nucleotide sequence ID" value="NZ_JBHFFV010000001.1"/>
</dbReference>
<dbReference type="EMBL" id="JBHFGU010000001">
    <property type="protein sequence ID" value="MFB2618469.1"/>
    <property type="molecule type" value="Genomic_DNA"/>
</dbReference>